<evidence type="ECO:0000313" key="2">
    <source>
        <dbReference type="Proteomes" id="UP000037288"/>
    </source>
</evidence>
<dbReference type="STRING" id="1678637.AC230_10750"/>
<dbReference type="Proteomes" id="UP000037288">
    <property type="component" value="Unassembled WGS sequence"/>
</dbReference>
<gene>
    <name evidence="1" type="ORF">AC230_10750</name>
</gene>
<sequence>MSSVYTVQGRLIRRTSIFSGAPAPGLRERYGAGLSTYPMPRRVWIIGARPASIFLRRYEM</sequence>
<dbReference type="PATRIC" id="fig|1678637.3.peg.2323"/>
<reference evidence="2" key="1">
    <citation type="submission" date="2015-07" db="EMBL/GenBank/DDBJ databases">
        <title>Draft genome sequence of Streptomyces sp. CMAA 1322, a bacterium isolated from Caatinga biome, from dry forest semiarid of Brazil.</title>
        <authorList>
            <person name="Santos S.N."/>
            <person name="Gacesa R."/>
            <person name="Taketani R.G."/>
            <person name="Long P.F."/>
            <person name="Melo I.S."/>
        </authorList>
    </citation>
    <scope>NUCLEOTIDE SEQUENCE [LARGE SCALE GENOMIC DNA]</scope>
    <source>
        <strain evidence="2">CMAA 1322</strain>
    </source>
</reference>
<dbReference type="EMBL" id="LFXA01000005">
    <property type="protein sequence ID" value="KNB52431.1"/>
    <property type="molecule type" value="Genomic_DNA"/>
</dbReference>
<dbReference type="AlphaFoldDB" id="A0A0K9XH79"/>
<organism evidence="1 2">
    <name type="scientific">Streptomyces caatingaensis</name>
    <dbReference type="NCBI Taxonomy" id="1678637"/>
    <lineage>
        <taxon>Bacteria</taxon>
        <taxon>Bacillati</taxon>
        <taxon>Actinomycetota</taxon>
        <taxon>Actinomycetes</taxon>
        <taxon>Kitasatosporales</taxon>
        <taxon>Streptomycetaceae</taxon>
        <taxon>Streptomyces</taxon>
    </lineage>
</organism>
<comment type="caution">
    <text evidence="1">The sequence shown here is derived from an EMBL/GenBank/DDBJ whole genome shotgun (WGS) entry which is preliminary data.</text>
</comment>
<proteinExistence type="predicted"/>
<keyword evidence="2" id="KW-1185">Reference proteome</keyword>
<accession>A0A0K9XH79</accession>
<name>A0A0K9XH79_9ACTN</name>
<protein>
    <submittedName>
        <fullName evidence="1">Uncharacterized protein</fullName>
    </submittedName>
</protein>
<evidence type="ECO:0000313" key="1">
    <source>
        <dbReference type="EMBL" id="KNB52431.1"/>
    </source>
</evidence>